<sequence length="68" mass="7526">MEWVWRYADARGEPVGDPPMSAEFASQSDAESWLGEEWRNLLAAGVAQVTLLYDGEVVYGPMSLEPPP</sequence>
<protein>
    <submittedName>
        <fullName evidence="1">Uncharacterized protein</fullName>
    </submittedName>
</protein>
<name>A0LTG0_ACIC1</name>
<evidence type="ECO:0000313" key="2">
    <source>
        <dbReference type="Proteomes" id="UP000008221"/>
    </source>
</evidence>
<dbReference type="Proteomes" id="UP000008221">
    <property type="component" value="Chromosome"/>
</dbReference>
<dbReference type="InParanoid" id="A0LTG0"/>
<accession>A0LTG0</accession>
<dbReference type="HOGENOM" id="CLU_190784_0_0_11"/>
<dbReference type="EMBL" id="CP000481">
    <property type="protein sequence ID" value="ABK52720.1"/>
    <property type="molecule type" value="Genomic_DNA"/>
</dbReference>
<organism evidence="1 2">
    <name type="scientific">Acidothermus cellulolyticus (strain ATCC 43068 / DSM 8971 / 11B)</name>
    <dbReference type="NCBI Taxonomy" id="351607"/>
    <lineage>
        <taxon>Bacteria</taxon>
        <taxon>Bacillati</taxon>
        <taxon>Actinomycetota</taxon>
        <taxon>Actinomycetes</taxon>
        <taxon>Acidothermales</taxon>
        <taxon>Acidothermaceae</taxon>
        <taxon>Acidothermus</taxon>
    </lineage>
</organism>
<gene>
    <name evidence="1" type="ordered locus">Acel_0947</name>
</gene>
<proteinExistence type="predicted"/>
<dbReference type="RefSeq" id="WP_011719783.1">
    <property type="nucleotide sequence ID" value="NC_008578.1"/>
</dbReference>
<dbReference type="eggNOG" id="ENOG50339NW">
    <property type="taxonomic scope" value="Bacteria"/>
</dbReference>
<evidence type="ECO:0000313" key="1">
    <source>
        <dbReference type="EMBL" id="ABK52720.1"/>
    </source>
</evidence>
<keyword evidence="2" id="KW-1185">Reference proteome</keyword>
<dbReference type="STRING" id="351607.Acel_0947"/>
<dbReference type="AlphaFoldDB" id="A0LTG0"/>
<dbReference type="OrthoDB" id="3214648at2"/>
<reference evidence="1 2" key="1">
    <citation type="journal article" date="2009" name="Genome Res.">
        <title>Complete genome of the cellulolytic thermophile Acidothermus cellulolyticus 11B provides insights into its ecophysiological and evolutionary adaptations.</title>
        <authorList>
            <person name="Barabote R.D."/>
            <person name="Xie G."/>
            <person name="Leu D.H."/>
            <person name="Normand P."/>
            <person name="Necsulea A."/>
            <person name="Daubin V."/>
            <person name="Medigue C."/>
            <person name="Adney W.S."/>
            <person name="Xu X.C."/>
            <person name="Lapidus A."/>
            <person name="Parales R.E."/>
            <person name="Detter C."/>
            <person name="Pujic P."/>
            <person name="Bruce D."/>
            <person name="Lavire C."/>
            <person name="Challacombe J.F."/>
            <person name="Brettin T.S."/>
            <person name="Berry A.M."/>
        </authorList>
    </citation>
    <scope>NUCLEOTIDE SEQUENCE [LARGE SCALE GENOMIC DNA]</scope>
    <source>
        <strain evidence="2">ATCC 43068 / DSM 8971 / 11B</strain>
    </source>
</reference>
<dbReference type="KEGG" id="ace:Acel_0947"/>